<dbReference type="CDD" id="cd00737">
    <property type="entry name" value="lyz_endolysin_autolysin"/>
    <property type="match status" value="1"/>
</dbReference>
<dbReference type="GO" id="GO:0042742">
    <property type="term" value="P:defense response to bacterium"/>
    <property type="evidence" value="ECO:0007669"/>
    <property type="project" value="UniProtKB-KW"/>
</dbReference>
<dbReference type="InterPro" id="IPR051018">
    <property type="entry name" value="Bacteriophage_GH24"/>
</dbReference>
<evidence type="ECO:0000256" key="5">
    <source>
        <dbReference type="ARBA" id="ARBA00023200"/>
    </source>
</evidence>
<dbReference type="GO" id="GO:0016998">
    <property type="term" value="P:cell wall macromolecule catabolic process"/>
    <property type="evidence" value="ECO:0007669"/>
    <property type="project" value="InterPro"/>
</dbReference>
<dbReference type="InterPro" id="IPR033907">
    <property type="entry name" value="Endolysin_autolysin"/>
</dbReference>
<dbReference type="AlphaFoldDB" id="A0A1K0IQ04"/>
<evidence type="ECO:0000256" key="4">
    <source>
        <dbReference type="ARBA" id="ARBA00022801"/>
    </source>
</evidence>
<protein>
    <recommendedName>
        <fullName evidence="7">Lysozyme</fullName>
        <ecNumber evidence="7">3.2.1.17</ecNumber>
    </recommendedName>
</protein>
<dbReference type="InterPro" id="IPR002196">
    <property type="entry name" value="Glyco_hydro_24"/>
</dbReference>
<proteinExistence type="inferred from homology"/>
<sequence length="168" mass="17910">MKTSQNGLAVIKYFESCRLAAYLDSIGIPTIGWGHTGPDVRLGMTITQARADAQLVADLAEHERIVSSAVAVSLTQGQFDALVSFCFNVGPRQKGKKDGLVTLANGRPSTLLRRVNASEFEEAKGQFAFWIKAGGIPLRGLIRRRAAECALFIGASGAEAIVFGRSAA</sequence>
<dbReference type="PANTHER" id="PTHR38107">
    <property type="match status" value="1"/>
</dbReference>
<dbReference type="Pfam" id="PF00959">
    <property type="entry name" value="Phage_lysozyme"/>
    <property type="match status" value="1"/>
</dbReference>
<dbReference type="PANTHER" id="PTHR38107:SF3">
    <property type="entry name" value="LYSOZYME RRRD-RELATED"/>
    <property type="match status" value="1"/>
</dbReference>
<dbReference type="InterPro" id="IPR023346">
    <property type="entry name" value="Lysozyme-like_dom_sf"/>
</dbReference>
<dbReference type="Gene3D" id="1.10.530.40">
    <property type="match status" value="1"/>
</dbReference>
<evidence type="ECO:0000256" key="3">
    <source>
        <dbReference type="ARBA" id="ARBA00022638"/>
    </source>
</evidence>
<keyword evidence="3 7" id="KW-0081">Bacteriolytic enzyme</keyword>
<dbReference type="InterPro" id="IPR034690">
    <property type="entry name" value="Endolysin_T4_type"/>
</dbReference>
<dbReference type="InterPro" id="IPR023347">
    <property type="entry name" value="Lysozyme_dom_sf"/>
</dbReference>
<keyword evidence="5" id="KW-1035">Host cytoplasm</keyword>
<evidence type="ECO:0000313" key="8">
    <source>
        <dbReference type="EMBL" id="SCU95514.1"/>
    </source>
</evidence>
<comment type="catalytic activity">
    <reaction evidence="1 7">
        <text>Hydrolysis of (1-&gt;4)-beta-linkages between N-acetylmuramic acid and N-acetyl-D-glucosamine residues in a peptidoglycan and between N-acetyl-D-glucosamine residues in chitodextrins.</text>
        <dbReference type="EC" id="3.2.1.17"/>
    </reaction>
</comment>
<dbReference type="EMBL" id="FMSH01000484">
    <property type="protein sequence ID" value="SCU95514.1"/>
    <property type="molecule type" value="Genomic_DNA"/>
</dbReference>
<reference evidence="8" key="1">
    <citation type="submission" date="2016-09" db="EMBL/GenBank/DDBJ databases">
        <authorList>
            <person name="Capua I."/>
            <person name="De Benedictis P."/>
            <person name="Joannis T."/>
            <person name="Lombin L.H."/>
            <person name="Cattoli G."/>
        </authorList>
    </citation>
    <scope>NUCLEOTIDE SEQUENCE</scope>
    <source>
        <strain evidence="8">B9</strain>
    </source>
</reference>
<evidence type="ECO:0000256" key="1">
    <source>
        <dbReference type="ARBA" id="ARBA00000632"/>
    </source>
</evidence>
<dbReference type="RefSeq" id="WP_340529682.1">
    <property type="nucleotide sequence ID" value="NZ_FMSH01000484.1"/>
</dbReference>
<dbReference type="HAMAP" id="MF_04110">
    <property type="entry name" value="ENDOLYSIN_T4"/>
    <property type="match status" value="1"/>
</dbReference>
<keyword evidence="6 7" id="KW-0326">Glycosidase</keyword>
<keyword evidence="4 7" id="KW-0378">Hydrolase</keyword>
<evidence type="ECO:0000256" key="2">
    <source>
        <dbReference type="ARBA" id="ARBA00022529"/>
    </source>
</evidence>
<name>A0A1K0IQ04_CUPNE</name>
<dbReference type="GO" id="GO:0031640">
    <property type="term" value="P:killing of cells of another organism"/>
    <property type="evidence" value="ECO:0007669"/>
    <property type="project" value="UniProtKB-KW"/>
</dbReference>
<comment type="similarity">
    <text evidence="7">Belongs to the glycosyl hydrolase 24 family.</text>
</comment>
<accession>A0A1K0IQ04</accession>
<organism evidence="8">
    <name type="scientific">Cupriavidus necator</name>
    <name type="common">Alcaligenes eutrophus</name>
    <name type="synonym">Ralstonia eutropha</name>
    <dbReference type="NCBI Taxonomy" id="106590"/>
    <lineage>
        <taxon>Bacteria</taxon>
        <taxon>Pseudomonadati</taxon>
        <taxon>Pseudomonadota</taxon>
        <taxon>Betaproteobacteria</taxon>
        <taxon>Burkholderiales</taxon>
        <taxon>Burkholderiaceae</taxon>
        <taxon>Cupriavidus</taxon>
    </lineage>
</organism>
<gene>
    <name evidence="8" type="ORF">CNECB9_5340004</name>
</gene>
<dbReference type="EC" id="3.2.1.17" evidence="7"/>
<evidence type="ECO:0000256" key="7">
    <source>
        <dbReference type="RuleBase" id="RU003788"/>
    </source>
</evidence>
<dbReference type="GO" id="GO:0003796">
    <property type="term" value="F:lysozyme activity"/>
    <property type="evidence" value="ECO:0007669"/>
    <property type="project" value="UniProtKB-EC"/>
</dbReference>
<evidence type="ECO:0000256" key="6">
    <source>
        <dbReference type="ARBA" id="ARBA00023295"/>
    </source>
</evidence>
<keyword evidence="2 7" id="KW-0929">Antimicrobial</keyword>
<dbReference type="GO" id="GO:0009253">
    <property type="term" value="P:peptidoglycan catabolic process"/>
    <property type="evidence" value="ECO:0007669"/>
    <property type="project" value="InterPro"/>
</dbReference>
<dbReference type="SUPFAM" id="SSF53955">
    <property type="entry name" value="Lysozyme-like"/>
    <property type="match status" value="1"/>
</dbReference>